<dbReference type="PANTHER" id="PTHR23100">
    <property type="entry name" value="ARGININE BIOSYNTHESIS BIFUNCTIONAL PROTEIN ARGJ"/>
    <property type="match status" value="1"/>
</dbReference>
<evidence type="ECO:0000256" key="1">
    <source>
        <dbReference type="ARBA" id="ARBA00004496"/>
    </source>
</evidence>
<evidence type="ECO:0000256" key="8">
    <source>
        <dbReference type="ARBA" id="ARBA00022813"/>
    </source>
</evidence>
<keyword evidence="4 10" id="KW-0963">Cytoplasm</keyword>
<sequence length="397" mass="41219">MADQFPKGFSGAGVYCGVKENTERLDLSLLVSDRPAVGVGVYTQNLVCAAPVVLDRKRTPCDNARVVVVNSGVANACTGAQGDRDALRMTELAAEAVGCDAEQALVMSTGVIGHHLPMDKIEAGVAAAAAKLGSDDASLDAAARGMMTTDTVPKVRSQTATFGDVECTLTGLAKGAAMIGPNMATMLSVVMTDANVRKEDAQAALSEAVVESFNCISVDGHTSTNDTVLLLCNGAAGGEPLEGKALSAFRATLLEVCEDLAQSIPADGEGATHLITVEVHGCATRDDAIRIGKTVADSPLVKTAIAGADPNWGRIVSAAGYAGVPFDPEHVALLINGMLVYEKGTPVEFDEAAVSESIRSSRDTLLVLLLGEGEASARFWTTDLTAEYVRLNADYRT</sequence>
<keyword evidence="8 10" id="KW-0068">Autocatalytic cleavage</keyword>
<comment type="pathway">
    <text evidence="10">Amino-acid biosynthesis; L-arginine biosynthesis; L-ornithine and N-acetyl-L-glutamate from L-glutamate and N(2)-acetyl-L-ornithine (cyclic): step 1/1.</text>
</comment>
<feature type="binding site" evidence="10">
    <location>
        <position position="392"/>
    </location>
    <ligand>
        <name>substrate</name>
    </ligand>
</feature>
<protein>
    <recommendedName>
        <fullName evidence="10">Arginine biosynthesis bifunctional protein ArgJ</fullName>
    </recommendedName>
    <domain>
        <recommendedName>
            <fullName evidence="10">Glutamate N-acetyltransferase</fullName>
            <ecNumber evidence="10">2.3.1.35</ecNumber>
        </recommendedName>
        <alternativeName>
            <fullName evidence="10">Ornithine acetyltransferase</fullName>
            <shortName evidence="10">OATase</shortName>
        </alternativeName>
        <alternativeName>
            <fullName evidence="10">Ornithine transacetylase</fullName>
        </alternativeName>
    </domain>
    <domain>
        <recommendedName>
            <fullName evidence="10">Amino-acid acetyltransferase</fullName>
            <ecNumber evidence="10">2.3.1.1</ecNumber>
        </recommendedName>
        <alternativeName>
            <fullName evidence="10">N-acetylglutamate synthase</fullName>
            <shortName evidence="10">AGSase</shortName>
        </alternativeName>
    </domain>
    <component>
        <recommendedName>
            <fullName evidence="10">Arginine biosynthesis bifunctional protein ArgJ alpha chain</fullName>
        </recommendedName>
    </component>
    <component>
        <recommendedName>
            <fullName evidence="10">Arginine biosynthesis bifunctional protein ArgJ beta chain</fullName>
        </recommendedName>
    </component>
</protein>
<dbReference type="InterPro" id="IPR016117">
    <property type="entry name" value="ArgJ-like_dom_sf"/>
</dbReference>
<dbReference type="HAMAP" id="MF_01106">
    <property type="entry name" value="ArgJ"/>
    <property type="match status" value="1"/>
</dbReference>
<dbReference type="Pfam" id="PF01960">
    <property type="entry name" value="ArgJ"/>
    <property type="match status" value="1"/>
</dbReference>
<dbReference type="EC" id="2.3.1.1" evidence="10"/>
<dbReference type="GO" id="GO:0004042">
    <property type="term" value="F:L-glutamate N-acetyltransferase activity"/>
    <property type="evidence" value="ECO:0007669"/>
    <property type="project" value="UniProtKB-UniRule"/>
</dbReference>
<reference evidence="11 12" key="1">
    <citation type="submission" date="2019-02" db="EMBL/GenBank/DDBJ databases">
        <title>Deep-cultivation of Planctomycetes and their phenomic and genomic characterization uncovers novel biology.</title>
        <authorList>
            <person name="Wiegand S."/>
            <person name="Jogler M."/>
            <person name="Boedeker C."/>
            <person name="Pinto D."/>
            <person name="Vollmers J."/>
            <person name="Rivas-Marin E."/>
            <person name="Kohn T."/>
            <person name="Peeters S.H."/>
            <person name="Heuer A."/>
            <person name="Rast P."/>
            <person name="Oberbeckmann S."/>
            <person name="Bunk B."/>
            <person name="Jeske O."/>
            <person name="Meyerdierks A."/>
            <person name="Storesund J.E."/>
            <person name="Kallscheuer N."/>
            <person name="Luecker S."/>
            <person name="Lage O.M."/>
            <person name="Pohl T."/>
            <person name="Merkel B.J."/>
            <person name="Hornburger P."/>
            <person name="Mueller R.-W."/>
            <person name="Bruemmer F."/>
            <person name="Labrenz M."/>
            <person name="Spormann A.M."/>
            <person name="Op Den Camp H."/>
            <person name="Overmann J."/>
            <person name="Amann R."/>
            <person name="Jetten M.S.M."/>
            <person name="Mascher T."/>
            <person name="Medema M.H."/>
            <person name="Devos D.P."/>
            <person name="Kaster A.-K."/>
            <person name="Ovreas L."/>
            <person name="Rohde M."/>
            <person name="Galperin M.Y."/>
            <person name="Jogler C."/>
        </authorList>
    </citation>
    <scope>NUCLEOTIDE SEQUENCE [LARGE SCALE GENOMIC DNA]</scope>
    <source>
        <strain evidence="11 12">Mal64</strain>
    </source>
</reference>
<evidence type="ECO:0000313" key="12">
    <source>
        <dbReference type="Proteomes" id="UP000315440"/>
    </source>
</evidence>
<evidence type="ECO:0000256" key="5">
    <source>
        <dbReference type="ARBA" id="ARBA00022571"/>
    </source>
</evidence>
<organism evidence="11 12">
    <name type="scientific">Pseudobythopirellula maris</name>
    <dbReference type="NCBI Taxonomy" id="2527991"/>
    <lineage>
        <taxon>Bacteria</taxon>
        <taxon>Pseudomonadati</taxon>
        <taxon>Planctomycetota</taxon>
        <taxon>Planctomycetia</taxon>
        <taxon>Pirellulales</taxon>
        <taxon>Lacipirellulaceae</taxon>
        <taxon>Pseudobythopirellula</taxon>
    </lineage>
</organism>
<feature type="chain" id="PRO_5023249247" description="Arginine biosynthesis bifunctional protein ArgJ beta chain" evidence="10">
    <location>
        <begin position="185"/>
        <end position="397"/>
    </location>
</feature>
<dbReference type="InterPro" id="IPR002813">
    <property type="entry name" value="Arg_biosynth_ArgJ"/>
</dbReference>
<evidence type="ECO:0000313" key="11">
    <source>
        <dbReference type="EMBL" id="TWT90748.1"/>
    </source>
</evidence>
<feature type="binding site" evidence="10">
    <location>
        <position position="174"/>
    </location>
    <ligand>
        <name>substrate</name>
    </ligand>
</feature>
<evidence type="ECO:0000256" key="3">
    <source>
        <dbReference type="ARBA" id="ARBA00011475"/>
    </source>
</evidence>
<dbReference type="EC" id="2.3.1.35" evidence="10"/>
<evidence type="ECO:0000256" key="7">
    <source>
        <dbReference type="ARBA" id="ARBA00022679"/>
    </source>
</evidence>
<dbReference type="GO" id="GO:0006592">
    <property type="term" value="P:ornithine biosynthetic process"/>
    <property type="evidence" value="ECO:0007669"/>
    <property type="project" value="TreeGrafter"/>
</dbReference>
<keyword evidence="12" id="KW-1185">Reference proteome</keyword>
<dbReference type="OrthoDB" id="9804242at2"/>
<dbReference type="UniPathway" id="UPA00068">
    <property type="reaction ID" value="UER00106"/>
</dbReference>
<keyword evidence="7 10" id="KW-0808">Transferase</keyword>
<dbReference type="NCBIfam" id="NF003802">
    <property type="entry name" value="PRK05388.1"/>
    <property type="match status" value="1"/>
</dbReference>
<feature type="active site" description="Nucleophile" evidence="10">
    <location>
        <position position="185"/>
    </location>
</feature>
<dbReference type="FunFam" id="3.60.70.12:FF:000001">
    <property type="entry name" value="Arginine biosynthesis bifunctional protein ArgJ, chloroplastic"/>
    <property type="match status" value="1"/>
</dbReference>
<feature type="binding site" evidence="10">
    <location>
        <position position="185"/>
    </location>
    <ligand>
        <name>substrate</name>
    </ligand>
</feature>
<evidence type="ECO:0000256" key="2">
    <source>
        <dbReference type="ARBA" id="ARBA00006774"/>
    </source>
</evidence>
<dbReference type="RefSeq" id="WP_146397908.1">
    <property type="nucleotide sequence ID" value="NZ_SJPQ01000001.1"/>
</dbReference>
<keyword evidence="9 10" id="KW-0012">Acyltransferase</keyword>
<dbReference type="Gene3D" id="3.60.70.12">
    <property type="entry name" value="L-amino peptidase D-ALA esterase/amidase"/>
    <property type="match status" value="1"/>
</dbReference>
<dbReference type="GO" id="GO:0005737">
    <property type="term" value="C:cytoplasm"/>
    <property type="evidence" value="ECO:0007669"/>
    <property type="project" value="UniProtKB-SubCell"/>
</dbReference>
<feature type="site" description="Involved in the stabilization of negative charge on the oxyanion by the formation of the oxyanion hole" evidence="10">
    <location>
        <position position="110"/>
    </location>
</feature>
<evidence type="ECO:0000256" key="9">
    <source>
        <dbReference type="ARBA" id="ARBA00023315"/>
    </source>
</evidence>
<evidence type="ECO:0000256" key="4">
    <source>
        <dbReference type="ARBA" id="ARBA00022490"/>
    </source>
</evidence>
<comment type="catalytic activity">
    <reaction evidence="10">
        <text>L-glutamate + acetyl-CoA = N-acetyl-L-glutamate + CoA + H(+)</text>
        <dbReference type="Rhea" id="RHEA:24292"/>
        <dbReference type="ChEBI" id="CHEBI:15378"/>
        <dbReference type="ChEBI" id="CHEBI:29985"/>
        <dbReference type="ChEBI" id="CHEBI:44337"/>
        <dbReference type="ChEBI" id="CHEBI:57287"/>
        <dbReference type="ChEBI" id="CHEBI:57288"/>
        <dbReference type="EC" id="2.3.1.1"/>
    </reaction>
</comment>
<dbReference type="GO" id="GO:0006526">
    <property type="term" value="P:L-arginine biosynthetic process"/>
    <property type="evidence" value="ECO:0007669"/>
    <property type="project" value="UniProtKB-UniRule"/>
</dbReference>
<evidence type="ECO:0000256" key="10">
    <source>
        <dbReference type="HAMAP-Rule" id="MF_01106"/>
    </source>
</evidence>
<keyword evidence="10" id="KW-0511">Multifunctional enzyme</keyword>
<feature type="chain" id="PRO_5023249245" description="Arginine biosynthesis bifunctional protein ArgJ alpha chain" evidence="10">
    <location>
        <begin position="1"/>
        <end position="184"/>
    </location>
</feature>
<accession>A0A5C5ZUM6</accession>
<dbReference type="GO" id="GO:0004358">
    <property type="term" value="F:L-glutamate N-acetyltransferase activity, acting on acetyl-L-ornithine as donor"/>
    <property type="evidence" value="ECO:0007669"/>
    <property type="project" value="UniProtKB-UniRule"/>
</dbReference>
<dbReference type="InterPro" id="IPR042195">
    <property type="entry name" value="ArgJ_beta_C"/>
</dbReference>
<name>A0A5C5ZUM6_9BACT</name>
<keyword evidence="6 10" id="KW-0028">Amino-acid biosynthesis</keyword>
<dbReference type="AlphaFoldDB" id="A0A5C5ZUM6"/>
<dbReference type="NCBIfam" id="TIGR00120">
    <property type="entry name" value="ArgJ"/>
    <property type="match status" value="1"/>
</dbReference>
<dbReference type="CDD" id="cd02152">
    <property type="entry name" value="OAT"/>
    <property type="match status" value="1"/>
</dbReference>
<comment type="subcellular location">
    <subcellularLocation>
        <location evidence="1 10">Cytoplasm</location>
    </subcellularLocation>
</comment>
<feature type="binding site" evidence="10">
    <location>
        <position position="397"/>
    </location>
    <ligand>
        <name>substrate</name>
    </ligand>
</feature>
<keyword evidence="5 10" id="KW-0055">Arginine biosynthesis</keyword>
<feature type="binding site" evidence="10">
    <location>
        <position position="148"/>
    </location>
    <ligand>
        <name>substrate</name>
    </ligand>
</feature>
<evidence type="ECO:0000256" key="6">
    <source>
        <dbReference type="ARBA" id="ARBA00022605"/>
    </source>
</evidence>
<comment type="catalytic activity">
    <reaction evidence="10">
        <text>N(2)-acetyl-L-ornithine + L-glutamate = N-acetyl-L-glutamate + L-ornithine</text>
        <dbReference type="Rhea" id="RHEA:15349"/>
        <dbReference type="ChEBI" id="CHEBI:29985"/>
        <dbReference type="ChEBI" id="CHEBI:44337"/>
        <dbReference type="ChEBI" id="CHEBI:46911"/>
        <dbReference type="ChEBI" id="CHEBI:57805"/>
        <dbReference type="EC" id="2.3.1.35"/>
    </reaction>
</comment>
<comment type="pathway">
    <text evidence="10">Amino-acid biosynthesis; L-arginine biosynthesis; N(2)-acetyl-L-ornithine from L-glutamate: step 1/4.</text>
</comment>
<proteinExistence type="inferred from homology"/>
<dbReference type="Gene3D" id="3.10.20.340">
    <property type="entry name" value="ArgJ beta chain, C-terminal domain"/>
    <property type="match status" value="1"/>
</dbReference>
<feature type="binding site" evidence="10">
    <location>
        <position position="269"/>
    </location>
    <ligand>
        <name>substrate</name>
    </ligand>
</feature>
<dbReference type="FunFam" id="3.10.20.340:FF:000003">
    <property type="entry name" value="Arginine biosynthesis bifunctional protein ArgJ"/>
    <property type="match status" value="1"/>
</dbReference>
<feature type="site" description="Involved in the stabilization of negative charge on the oxyanion by the formation of the oxyanion hole" evidence="10">
    <location>
        <position position="109"/>
    </location>
</feature>
<comment type="function">
    <text evidence="10">Catalyzes two activities which are involved in the cyclic version of arginine biosynthesis: the synthesis of N-acetylglutamate from glutamate and acetyl-CoA as the acetyl donor, and of ornithine by transacetylation between N(2)-acetylornithine and glutamate.</text>
</comment>
<gene>
    <name evidence="10 11" type="primary">argJ</name>
    <name evidence="11" type="ORF">Mal64_11450</name>
</gene>
<dbReference type="Proteomes" id="UP000315440">
    <property type="component" value="Unassembled WGS sequence"/>
</dbReference>
<feature type="site" description="Cleavage; by autolysis" evidence="10">
    <location>
        <begin position="184"/>
        <end position="185"/>
    </location>
</feature>
<dbReference type="EMBL" id="SJPQ01000001">
    <property type="protein sequence ID" value="TWT90748.1"/>
    <property type="molecule type" value="Genomic_DNA"/>
</dbReference>
<dbReference type="PANTHER" id="PTHR23100:SF0">
    <property type="entry name" value="ARGININE BIOSYNTHESIS BIFUNCTIONAL PROTEIN ARGJ, MITOCHONDRIAL"/>
    <property type="match status" value="1"/>
</dbReference>
<comment type="caution">
    <text evidence="11">The sequence shown here is derived from an EMBL/GenBank/DDBJ whole genome shotgun (WGS) entry which is preliminary data.</text>
</comment>
<dbReference type="SUPFAM" id="SSF56266">
    <property type="entry name" value="DmpA/ArgJ-like"/>
    <property type="match status" value="1"/>
</dbReference>
<comment type="subunit">
    <text evidence="3 10">Heterotetramer of two alpha and two beta chains.</text>
</comment>
<comment type="similarity">
    <text evidence="2 10">Belongs to the ArgJ family.</text>
</comment>